<dbReference type="PANTHER" id="PTHR21723:SF3">
    <property type="entry name" value="PROTEIN RIC-3"/>
    <property type="match status" value="1"/>
</dbReference>
<evidence type="ECO:0000256" key="9">
    <source>
        <dbReference type="SAM" id="Phobius"/>
    </source>
</evidence>
<feature type="region of interest" description="Disordered" evidence="8">
    <location>
        <begin position="60"/>
        <end position="91"/>
    </location>
</feature>
<evidence type="ECO:0000256" key="7">
    <source>
        <dbReference type="SAM" id="Coils"/>
    </source>
</evidence>
<feature type="compositionally biased region" description="Basic residues" evidence="8">
    <location>
        <begin position="308"/>
        <end position="318"/>
    </location>
</feature>
<reference evidence="11" key="1">
    <citation type="submission" date="2012-09" db="EMBL/GenBank/DDBJ databases">
        <title>Transcriptomic evaluation of the nicotinic acetylcholine receptor pathway in levamisole-resistant and -sensitive Oesophagostomum dentatum.</title>
        <authorList>
            <person name="Romine N.M."/>
            <person name="Martin R.J."/>
            <person name="Beetham J.K."/>
        </authorList>
    </citation>
    <scope>NUCLEOTIDE SEQUENCE</scope>
    <source>
        <strain evidence="11">SENS</strain>
    </source>
</reference>
<dbReference type="GO" id="GO:0043025">
    <property type="term" value="C:neuronal cell body"/>
    <property type="evidence" value="ECO:0007669"/>
    <property type="project" value="TreeGrafter"/>
</dbReference>
<dbReference type="EMBL" id="GAAR01000006">
    <property type="protein sequence ID" value="JAA65052.1"/>
    <property type="molecule type" value="mRNA"/>
</dbReference>
<dbReference type="GO" id="GO:0045202">
    <property type="term" value="C:synapse"/>
    <property type="evidence" value="ECO:0007669"/>
    <property type="project" value="GOC"/>
</dbReference>
<feature type="compositionally biased region" description="Acidic residues" evidence="8">
    <location>
        <begin position="322"/>
        <end position="342"/>
    </location>
</feature>
<keyword evidence="6 9" id="KW-0472">Membrane</keyword>
<dbReference type="GO" id="GO:0043005">
    <property type="term" value="C:neuron projection"/>
    <property type="evidence" value="ECO:0007669"/>
    <property type="project" value="TreeGrafter"/>
</dbReference>
<evidence type="ECO:0000313" key="11">
    <source>
        <dbReference type="EMBL" id="JAA65052.1"/>
    </source>
</evidence>
<protein>
    <submittedName>
        <fullName evidence="11">RIC-3</fullName>
    </submittedName>
</protein>
<dbReference type="GO" id="GO:0034394">
    <property type="term" value="P:protein localization to cell surface"/>
    <property type="evidence" value="ECO:0007669"/>
    <property type="project" value="TreeGrafter"/>
</dbReference>
<keyword evidence="3 9" id="KW-0812">Transmembrane</keyword>
<sequence>MPDRGRERKRRRRRSDDDDEEDGGFTGWKLGLVVGVIVVCFAMLYPTVIHPMLMGFMGRKEPQRPTPTRPPVHPGMGGPGMPRPGGGRSDIHPAMRMAQQQAETQSGGRGMFTWMLPIYTVGVVIFLLYTLFKTKSKKKRRRYDSSEYSSDEGDEYNDRLKRKIGKRKLRGLQERLQQTEEAMNKILEQLEAVQAAGALAEGTQDQTEAQASEGKENSEPKAALNSKNDQYINDLEKALRDFKVLSDAYEEERGLRRKNSGTEDDTSTEELDSGSDEEDSEEEELPKEKKKRSAKARDDDSGEDVRQKEKKKAQKKKRRDESDEEEDEAEAAEETAEPSEEAVAEKATKNVRRRARKV</sequence>
<comment type="similarity">
    <text evidence="2">Belongs to the ric-3 family.</text>
</comment>
<feature type="compositionally biased region" description="Basic and acidic residues" evidence="8">
    <location>
        <begin position="295"/>
        <end position="307"/>
    </location>
</feature>
<evidence type="ECO:0000259" key="10">
    <source>
        <dbReference type="Pfam" id="PF15361"/>
    </source>
</evidence>
<feature type="region of interest" description="Disordered" evidence="8">
    <location>
        <begin position="200"/>
        <end position="229"/>
    </location>
</feature>
<keyword evidence="7" id="KW-0175">Coiled coil</keyword>
<evidence type="ECO:0000256" key="1">
    <source>
        <dbReference type="ARBA" id="ARBA00004586"/>
    </source>
</evidence>
<evidence type="ECO:0000256" key="6">
    <source>
        <dbReference type="ARBA" id="ARBA00023136"/>
    </source>
</evidence>
<dbReference type="InterPro" id="IPR032763">
    <property type="entry name" value="RIC3_N"/>
</dbReference>
<accession>L7MMA2</accession>
<dbReference type="Pfam" id="PF15361">
    <property type="entry name" value="RIC3"/>
    <property type="match status" value="1"/>
</dbReference>
<evidence type="ECO:0000256" key="8">
    <source>
        <dbReference type="SAM" id="MobiDB-lite"/>
    </source>
</evidence>
<keyword evidence="5 9" id="KW-1133">Transmembrane helix</keyword>
<feature type="coiled-coil region" evidence="7">
    <location>
        <begin position="162"/>
        <end position="196"/>
    </location>
</feature>
<dbReference type="InterPro" id="IPR026160">
    <property type="entry name" value="Ric3"/>
</dbReference>
<comment type="subcellular location">
    <subcellularLocation>
        <location evidence="1">Endoplasmic reticulum membrane</location>
    </subcellularLocation>
</comment>
<evidence type="ECO:0000256" key="5">
    <source>
        <dbReference type="ARBA" id="ARBA00022989"/>
    </source>
</evidence>
<feature type="compositionally biased region" description="Basic residues" evidence="8">
    <location>
        <begin position="349"/>
        <end position="358"/>
    </location>
</feature>
<proteinExistence type="evidence at transcript level"/>
<name>L7MMA2_OESDE</name>
<feature type="domain" description="Resistance to inhibitors of cholinesterase protein 3 N-terminal" evidence="10">
    <location>
        <begin position="37"/>
        <end position="188"/>
    </location>
</feature>
<dbReference type="GO" id="GO:0007271">
    <property type="term" value="P:synaptic transmission, cholinergic"/>
    <property type="evidence" value="ECO:0007669"/>
    <property type="project" value="TreeGrafter"/>
</dbReference>
<evidence type="ECO:0000256" key="4">
    <source>
        <dbReference type="ARBA" id="ARBA00022824"/>
    </source>
</evidence>
<feature type="compositionally biased region" description="Pro residues" evidence="8">
    <location>
        <begin position="64"/>
        <end position="73"/>
    </location>
</feature>
<feature type="compositionally biased region" description="Gly residues" evidence="8">
    <location>
        <begin position="75"/>
        <end position="88"/>
    </location>
</feature>
<evidence type="ECO:0000256" key="3">
    <source>
        <dbReference type="ARBA" id="ARBA00022692"/>
    </source>
</evidence>
<dbReference type="GO" id="GO:0005789">
    <property type="term" value="C:endoplasmic reticulum membrane"/>
    <property type="evidence" value="ECO:0007669"/>
    <property type="project" value="UniProtKB-SubCell"/>
</dbReference>
<dbReference type="AlphaFoldDB" id="L7MMA2"/>
<feature type="compositionally biased region" description="Acidic residues" evidence="8">
    <location>
        <begin position="262"/>
        <end position="285"/>
    </location>
</feature>
<feature type="region of interest" description="Disordered" evidence="8">
    <location>
        <begin position="248"/>
        <end position="358"/>
    </location>
</feature>
<feature type="transmembrane region" description="Helical" evidence="9">
    <location>
        <begin position="30"/>
        <end position="49"/>
    </location>
</feature>
<feature type="region of interest" description="Disordered" evidence="8">
    <location>
        <begin position="1"/>
        <end position="22"/>
    </location>
</feature>
<dbReference type="PANTHER" id="PTHR21723">
    <property type="entry name" value="RESISTANCE TO INHIBITORS OF CHOLINESTERASE PROTEIN 3 RIC3"/>
    <property type="match status" value="1"/>
</dbReference>
<evidence type="ECO:0000256" key="2">
    <source>
        <dbReference type="ARBA" id="ARBA00008538"/>
    </source>
</evidence>
<organism evidence="11">
    <name type="scientific">Oesophagostomum dentatum</name>
    <name type="common">Nodular worm</name>
    <dbReference type="NCBI Taxonomy" id="61180"/>
    <lineage>
        <taxon>Eukaryota</taxon>
        <taxon>Metazoa</taxon>
        <taxon>Ecdysozoa</taxon>
        <taxon>Nematoda</taxon>
        <taxon>Chromadorea</taxon>
        <taxon>Rhabditida</taxon>
        <taxon>Rhabditina</taxon>
        <taxon>Rhabditomorpha</taxon>
        <taxon>Strongyloidea</taxon>
        <taxon>Strongylidae</taxon>
        <taxon>Oesophagostomum</taxon>
    </lineage>
</organism>
<feature type="transmembrane region" description="Helical" evidence="9">
    <location>
        <begin position="111"/>
        <end position="132"/>
    </location>
</feature>
<keyword evidence="4" id="KW-0256">Endoplasmic reticulum</keyword>